<evidence type="ECO:0000313" key="3">
    <source>
        <dbReference type="EMBL" id="ORY66790.1"/>
    </source>
</evidence>
<feature type="compositionally biased region" description="Low complexity" evidence="1">
    <location>
        <begin position="63"/>
        <end position="72"/>
    </location>
</feature>
<evidence type="ECO:0000256" key="1">
    <source>
        <dbReference type="SAM" id="MobiDB-lite"/>
    </source>
</evidence>
<protein>
    <submittedName>
        <fullName evidence="3">Uncharacterized protein</fullName>
    </submittedName>
</protein>
<accession>A0A1Y2E5G1</accession>
<sequence length="247" mass="26092">MMVEQLRTLLKLCSGPALLNLMWPVPTLRSPFALGSPSPSRLILVSPSMAHSRESSTSDLHVYSNTSPSYSYGPPPSSSFSDTGSEPPSRRTSLAYDLPTSAPSGATAGHRPTPSIASTGASAGPGARRSRARAFSFLLDNSPQVLPSLTPSPGGRRTSISTLDDRSDLPFGGDAYDFALRAEEEDDEDVEAVEFTSSSGGGGEAQQRRAYRQTFQPIVKEELWWMGVSAATVLGLTATAVVLSVVG</sequence>
<organism evidence="3 4">
    <name type="scientific">Leucosporidium creatinivorum</name>
    <dbReference type="NCBI Taxonomy" id="106004"/>
    <lineage>
        <taxon>Eukaryota</taxon>
        <taxon>Fungi</taxon>
        <taxon>Dikarya</taxon>
        <taxon>Basidiomycota</taxon>
        <taxon>Pucciniomycotina</taxon>
        <taxon>Microbotryomycetes</taxon>
        <taxon>Leucosporidiales</taxon>
        <taxon>Leucosporidium</taxon>
    </lineage>
</organism>
<comment type="caution">
    <text evidence="3">The sequence shown here is derived from an EMBL/GenBank/DDBJ whole genome shotgun (WGS) entry which is preliminary data.</text>
</comment>
<keyword evidence="4" id="KW-1185">Reference proteome</keyword>
<dbReference type="AlphaFoldDB" id="A0A1Y2E5G1"/>
<evidence type="ECO:0000256" key="2">
    <source>
        <dbReference type="SAM" id="Phobius"/>
    </source>
</evidence>
<evidence type="ECO:0000313" key="4">
    <source>
        <dbReference type="Proteomes" id="UP000193467"/>
    </source>
</evidence>
<keyword evidence="2" id="KW-1133">Transmembrane helix</keyword>
<keyword evidence="2" id="KW-0812">Transmembrane</keyword>
<dbReference type="InParanoid" id="A0A1Y2E5G1"/>
<feature type="transmembrane region" description="Helical" evidence="2">
    <location>
        <begin position="223"/>
        <end position="246"/>
    </location>
</feature>
<proteinExistence type="predicted"/>
<feature type="region of interest" description="Disordered" evidence="1">
    <location>
        <begin position="55"/>
        <end position="127"/>
    </location>
</feature>
<gene>
    <name evidence="3" type="ORF">BCR35DRAFT_181744</name>
</gene>
<reference evidence="3 4" key="1">
    <citation type="submission" date="2016-07" db="EMBL/GenBank/DDBJ databases">
        <title>Pervasive Adenine N6-methylation of Active Genes in Fungi.</title>
        <authorList>
            <consortium name="DOE Joint Genome Institute"/>
            <person name="Mondo S.J."/>
            <person name="Dannebaum R.O."/>
            <person name="Kuo R.C."/>
            <person name="Labutti K."/>
            <person name="Haridas S."/>
            <person name="Kuo A."/>
            <person name="Salamov A."/>
            <person name="Ahrendt S.R."/>
            <person name="Lipzen A."/>
            <person name="Sullivan W."/>
            <person name="Andreopoulos W.B."/>
            <person name="Clum A."/>
            <person name="Lindquist E."/>
            <person name="Daum C."/>
            <person name="Ramamoorthy G.K."/>
            <person name="Gryganskyi A."/>
            <person name="Culley D."/>
            <person name="Magnuson J.K."/>
            <person name="James T.Y."/>
            <person name="O'Malley M.A."/>
            <person name="Stajich J.E."/>
            <person name="Spatafora J.W."/>
            <person name="Visel A."/>
            <person name="Grigoriev I.V."/>
        </authorList>
    </citation>
    <scope>NUCLEOTIDE SEQUENCE [LARGE SCALE GENOMIC DNA]</scope>
    <source>
        <strain evidence="3 4">62-1032</strain>
    </source>
</reference>
<feature type="compositionally biased region" description="Polar residues" evidence="1">
    <location>
        <begin position="82"/>
        <end position="92"/>
    </location>
</feature>
<keyword evidence="2" id="KW-0472">Membrane</keyword>
<name>A0A1Y2E5G1_9BASI</name>
<feature type="compositionally biased region" description="Low complexity" evidence="1">
    <location>
        <begin position="112"/>
        <end position="127"/>
    </location>
</feature>
<dbReference type="Proteomes" id="UP000193467">
    <property type="component" value="Unassembled WGS sequence"/>
</dbReference>
<dbReference type="EMBL" id="MCGR01000062">
    <property type="protein sequence ID" value="ORY66790.1"/>
    <property type="molecule type" value="Genomic_DNA"/>
</dbReference>